<dbReference type="EMBL" id="RBKS01000001">
    <property type="protein sequence ID" value="RKR73689.1"/>
    <property type="molecule type" value="Genomic_DNA"/>
</dbReference>
<dbReference type="Gene3D" id="1.10.443.10">
    <property type="entry name" value="Intergrase catalytic core"/>
    <property type="match status" value="1"/>
</dbReference>
<keyword evidence="2" id="KW-1185">Reference proteome</keyword>
<evidence type="ECO:0000313" key="1">
    <source>
        <dbReference type="EMBL" id="RKR73689.1"/>
    </source>
</evidence>
<organism evidence="1 2">
    <name type="scientific">Frondihabitans australicus</name>
    <dbReference type="NCBI Taxonomy" id="386892"/>
    <lineage>
        <taxon>Bacteria</taxon>
        <taxon>Bacillati</taxon>
        <taxon>Actinomycetota</taxon>
        <taxon>Actinomycetes</taxon>
        <taxon>Micrococcales</taxon>
        <taxon>Microbacteriaceae</taxon>
        <taxon>Frondihabitans</taxon>
    </lineage>
</organism>
<evidence type="ECO:0008006" key="3">
    <source>
        <dbReference type="Google" id="ProtNLM"/>
    </source>
</evidence>
<gene>
    <name evidence="1" type="ORF">C8E83_0783</name>
</gene>
<sequence length="692" mass="76545">MSHVGLAASAAAHEPTPSVFGRRTIRLDDARGTLPTFADDAWDLSAIQLAENLRKLTLNFAALPPFYKLVTKNLFRTLITLEGSDGEAAMAAATIHTKLSNIKAFLEWLSADGEPALSAVTMRDLERFTDFAVSTWKSVKTKPFDVVDAVRLFYLFRQELDGDGLMVDPGQTEWRRSTPYPRSSADNTTLRIPEGVLRPLLEWSLHWVDHYAPDIFRARDEYFELRSRGRVRATRQRFGDPGVPAIGELAKARLRDVLDRYVKEGRPLPSRHLSGDDRRVNVLALAREAHANDIYIGTHGRELIDTAASIVGIDDDTYLRTETSALGDRPALPRFNTTNFLNELSNLQAACYVLIAFFSGMRDDEIKSLQRGCLREVHDSTGAITRFHVKGIAYKNEPPGGTEAMWVVGEYAARSIRVLEQLHPETQAALFAAPAHGQSAQKRSRQAVPYSKTNLDLARLVAVINGLMDTAGVGESLHHEGSPWSLATKQFRRTLAWFIARRPGGSIAGAIQFRHQTVQMFEGYLGTDTAGFRVEVEGEETLLRGEYLINVAQQGAGHFRGPSAAIADTRAANFASRIGFPGNVAEGTRQFDIAVKRAQPDVFHGPHVTCVFNRPKAACLNGDTKAVRPVFARCRPFACANVALDDENVQFWQDEYVGVQRLLAVSATLAPFVVDQMTTYLQNIAELLGIEG</sequence>
<evidence type="ECO:0000313" key="2">
    <source>
        <dbReference type="Proteomes" id="UP000280008"/>
    </source>
</evidence>
<proteinExistence type="predicted"/>
<dbReference type="InterPro" id="IPR013762">
    <property type="entry name" value="Integrase-like_cat_sf"/>
</dbReference>
<dbReference type="RefSeq" id="WP_121368530.1">
    <property type="nucleotide sequence ID" value="NZ_RBKS01000001.1"/>
</dbReference>
<reference evidence="1 2" key="1">
    <citation type="submission" date="2018-10" db="EMBL/GenBank/DDBJ databases">
        <title>Sequencing the genomes of 1000 actinobacteria strains.</title>
        <authorList>
            <person name="Klenk H.-P."/>
        </authorList>
    </citation>
    <scope>NUCLEOTIDE SEQUENCE [LARGE SCALE GENOMIC DNA]</scope>
    <source>
        <strain evidence="1 2">DSM 17894</strain>
    </source>
</reference>
<dbReference type="GO" id="GO:0015074">
    <property type="term" value="P:DNA integration"/>
    <property type="evidence" value="ECO:0007669"/>
    <property type="project" value="InterPro"/>
</dbReference>
<dbReference type="OrthoDB" id="8776710at2"/>
<dbReference type="GO" id="GO:0006310">
    <property type="term" value="P:DNA recombination"/>
    <property type="evidence" value="ECO:0007669"/>
    <property type="project" value="InterPro"/>
</dbReference>
<accession>A0A495ICP5</accession>
<dbReference type="Proteomes" id="UP000280008">
    <property type="component" value="Unassembled WGS sequence"/>
</dbReference>
<protein>
    <recommendedName>
        <fullName evidence="3">Phage integrase family protein</fullName>
    </recommendedName>
</protein>
<name>A0A495ICP5_9MICO</name>
<comment type="caution">
    <text evidence="1">The sequence shown here is derived from an EMBL/GenBank/DDBJ whole genome shotgun (WGS) entry which is preliminary data.</text>
</comment>
<dbReference type="GO" id="GO:0003677">
    <property type="term" value="F:DNA binding"/>
    <property type="evidence" value="ECO:0007669"/>
    <property type="project" value="InterPro"/>
</dbReference>
<dbReference type="AlphaFoldDB" id="A0A495ICP5"/>